<name>A0AAW1XYB9_RUBAR</name>
<dbReference type="EMBL" id="JBEDUW010000002">
    <property type="protein sequence ID" value="KAK9941664.1"/>
    <property type="molecule type" value="Genomic_DNA"/>
</dbReference>
<comment type="caution">
    <text evidence="1">The sequence shown here is derived from an EMBL/GenBank/DDBJ whole genome shotgun (WGS) entry which is preliminary data.</text>
</comment>
<reference evidence="1 2" key="1">
    <citation type="journal article" date="2023" name="G3 (Bethesda)">
        <title>A chromosome-length genome assembly and annotation of blackberry (Rubus argutus, cv. 'Hillquist').</title>
        <authorList>
            <person name="Bruna T."/>
            <person name="Aryal R."/>
            <person name="Dudchenko O."/>
            <person name="Sargent D.J."/>
            <person name="Mead D."/>
            <person name="Buti M."/>
            <person name="Cavallini A."/>
            <person name="Hytonen T."/>
            <person name="Andres J."/>
            <person name="Pham M."/>
            <person name="Weisz D."/>
            <person name="Mascagni F."/>
            <person name="Usai G."/>
            <person name="Natali L."/>
            <person name="Bassil N."/>
            <person name="Fernandez G.E."/>
            <person name="Lomsadze A."/>
            <person name="Armour M."/>
            <person name="Olukolu B."/>
            <person name="Poorten T."/>
            <person name="Britton C."/>
            <person name="Davik J."/>
            <person name="Ashrafi H."/>
            <person name="Aiden E.L."/>
            <person name="Borodovsky M."/>
            <person name="Worthington M."/>
        </authorList>
    </citation>
    <scope>NUCLEOTIDE SEQUENCE [LARGE SCALE GENOMIC DNA]</scope>
    <source>
        <strain evidence="1">PI 553951</strain>
    </source>
</reference>
<proteinExistence type="predicted"/>
<organism evidence="1 2">
    <name type="scientific">Rubus argutus</name>
    <name type="common">Southern blackberry</name>
    <dbReference type="NCBI Taxonomy" id="59490"/>
    <lineage>
        <taxon>Eukaryota</taxon>
        <taxon>Viridiplantae</taxon>
        <taxon>Streptophyta</taxon>
        <taxon>Embryophyta</taxon>
        <taxon>Tracheophyta</taxon>
        <taxon>Spermatophyta</taxon>
        <taxon>Magnoliopsida</taxon>
        <taxon>eudicotyledons</taxon>
        <taxon>Gunneridae</taxon>
        <taxon>Pentapetalae</taxon>
        <taxon>rosids</taxon>
        <taxon>fabids</taxon>
        <taxon>Rosales</taxon>
        <taxon>Rosaceae</taxon>
        <taxon>Rosoideae</taxon>
        <taxon>Rosoideae incertae sedis</taxon>
        <taxon>Rubus</taxon>
    </lineage>
</organism>
<evidence type="ECO:0000313" key="2">
    <source>
        <dbReference type="Proteomes" id="UP001457282"/>
    </source>
</evidence>
<keyword evidence="2" id="KW-1185">Reference proteome</keyword>
<dbReference type="GO" id="GO:0003723">
    <property type="term" value="F:RNA binding"/>
    <property type="evidence" value="ECO:0007669"/>
    <property type="project" value="InterPro"/>
</dbReference>
<dbReference type="InterPro" id="IPR036612">
    <property type="entry name" value="KH_dom_type_1_sf"/>
</dbReference>
<sequence>MRTKHFVFQEIEILNGRLQHEIIKTRFQDGGLGSKFEMEWPNNMNWMPALSRLSKCDVYINESSVVAAGTSAVGLRRFRSIVECCFVKNEDPETIVRRLKLNRKTYRLMKKLEALCV</sequence>
<dbReference type="Gene3D" id="3.30.1370.10">
    <property type="entry name" value="K Homology domain, type 1"/>
    <property type="match status" value="1"/>
</dbReference>
<protein>
    <submittedName>
        <fullName evidence="1">Uncharacterized protein</fullName>
    </submittedName>
</protein>
<evidence type="ECO:0000313" key="1">
    <source>
        <dbReference type="EMBL" id="KAK9941664.1"/>
    </source>
</evidence>
<dbReference type="Proteomes" id="UP001457282">
    <property type="component" value="Unassembled WGS sequence"/>
</dbReference>
<accession>A0AAW1XYB9</accession>
<gene>
    <name evidence="1" type="ORF">M0R45_007363</name>
</gene>
<dbReference type="AlphaFoldDB" id="A0AAW1XYB9"/>